<feature type="domain" description="SH3" evidence="9">
    <location>
        <begin position="1681"/>
        <end position="1749"/>
    </location>
</feature>
<evidence type="ECO:0000313" key="11">
    <source>
        <dbReference type="EMBL" id="KAK7798016.1"/>
    </source>
</evidence>
<feature type="compositionally biased region" description="Gly residues" evidence="8">
    <location>
        <begin position="742"/>
        <end position="755"/>
    </location>
</feature>
<keyword evidence="7" id="KW-0175">Coiled coil</keyword>
<evidence type="ECO:0000259" key="9">
    <source>
        <dbReference type="PROSITE" id="PS50002"/>
    </source>
</evidence>
<feature type="compositionally biased region" description="Polar residues" evidence="8">
    <location>
        <begin position="1885"/>
        <end position="1899"/>
    </location>
</feature>
<feature type="compositionally biased region" description="Basic and acidic residues" evidence="8">
    <location>
        <begin position="1373"/>
        <end position="1382"/>
    </location>
</feature>
<dbReference type="InterPro" id="IPR003961">
    <property type="entry name" value="FN3_dom"/>
</dbReference>
<feature type="domain" description="Fibronectin type-III" evidence="10">
    <location>
        <begin position="977"/>
        <end position="1077"/>
    </location>
</feature>
<dbReference type="Pfam" id="PF25523">
    <property type="entry name" value="Ig_RIMBP2"/>
    <property type="match status" value="1"/>
</dbReference>
<feature type="compositionally biased region" description="Pro residues" evidence="8">
    <location>
        <begin position="1666"/>
        <end position="1675"/>
    </location>
</feature>
<feature type="domain" description="SH3" evidence="9">
    <location>
        <begin position="649"/>
        <end position="716"/>
    </location>
</feature>
<feature type="region of interest" description="Disordered" evidence="8">
    <location>
        <begin position="31"/>
        <end position="99"/>
    </location>
</feature>
<evidence type="ECO:0000259" key="10">
    <source>
        <dbReference type="PROSITE" id="PS50853"/>
    </source>
</evidence>
<protein>
    <recommendedName>
        <fullName evidence="13">Peripheral-type benzodiazepine receptor-associated protein 1</fullName>
    </recommendedName>
</protein>
<dbReference type="InterPro" id="IPR057950">
    <property type="entry name" value="RIMB1/RIM3A-C-like_N"/>
</dbReference>
<evidence type="ECO:0008006" key="13">
    <source>
        <dbReference type="Google" id="ProtNLM"/>
    </source>
</evidence>
<dbReference type="FunFam" id="2.30.30.40:FF:000023">
    <property type="entry name" value="RIMS-binding protein 2 isoform F"/>
    <property type="match status" value="1"/>
</dbReference>
<dbReference type="Proteomes" id="UP001488838">
    <property type="component" value="Unassembled WGS sequence"/>
</dbReference>
<evidence type="ECO:0000256" key="5">
    <source>
        <dbReference type="ARBA" id="ARBA00022737"/>
    </source>
</evidence>
<dbReference type="PROSITE" id="PS50853">
    <property type="entry name" value="FN3"/>
    <property type="match status" value="2"/>
</dbReference>
<dbReference type="InterPro" id="IPR036116">
    <property type="entry name" value="FN3_sf"/>
</dbReference>
<feature type="coiled-coil region" evidence="7">
    <location>
        <begin position="121"/>
        <end position="191"/>
    </location>
</feature>
<gene>
    <name evidence="11" type="ORF">U0070_003819</name>
</gene>
<dbReference type="CDD" id="cd12013">
    <property type="entry name" value="SH3_RIM-BP_3"/>
    <property type="match status" value="1"/>
</dbReference>
<reference evidence="11 12" key="1">
    <citation type="journal article" date="2023" name="bioRxiv">
        <title>Conserved and derived expression patterns and positive selection on dental genes reveal complex evolutionary context of ever-growing rodent molars.</title>
        <authorList>
            <person name="Calamari Z.T."/>
            <person name="Song A."/>
            <person name="Cohen E."/>
            <person name="Akter M."/>
            <person name="Roy R.D."/>
            <person name="Hallikas O."/>
            <person name="Christensen M.M."/>
            <person name="Li P."/>
            <person name="Marangoni P."/>
            <person name="Jernvall J."/>
            <person name="Klein O.D."/>
        </authorList>
    </citation>
    <scope>NUCLEOTIDE SEQUENCE [LARGE SCALE GENOMIC DNA]</scope>
    <source>
        <strain evidence="11">V071</strain>
    </source>
</reference>
<evidence type="ECO:0000256" key="3">
    <source>
        <dbReference type="ARBA" id="ARBA00022443"/>
    </source>
</evidence>
<dbReference type="GO" id="GO:0005739">
    <property type="term" value="C:mitochondrion"/>
    <property type="evidence" value="ECO:0007669"/>
    <property type="project" value="TreeGrafter"/>
</dbReference>
<dbReference type="SUPFAM" id="SSF49265">
    <property type="entry name" value="Fibronectin type III"/>
    <property type="match status" value="1"/>
</dbReference>
<evidence type="ECO:0000256" key="6">
    <source>
        <dbReference type="PROSITE-ProRule" id="PRU00192"/>
    </source>
</evidence>
<dbReference type="Gene3D" id="2.60.40.10">
    <property type="entry name" value="Immunoglobulins"/>
    <property type="match status" value="2"/>
</dbReference>
<evidence type="ECO:0000313" key="12">
    <source>
        <dbReference type="Proteomes" id="UP001488838"/>
    </source>
</evidence>
<dbReference type="PANTHER" id="PTHR14234">
    <property type="entry name" value="RIM BINDING PROTEIN-RELATED"/>
    <property type="match status" value="1"/>
</dbReference>
<keyword evidence="3 6" id="KW-0728">SH3 domain</keyword>
<feature type="region of interest" description="Disordered" evidence="8">
    <location>
        <begin position="1082"/>
        <end position="1435"/>
    </location>
</feature>
<dbReference type="Pfam" id="PF07653">
    <property type="entry name" value="SH3_2"/>
    <property type="match status" value="2"/>
</dbReference>
<evidence type="ECO:0000256" key="1">
    <source>
        <dbReference type="ARBA" id="ARBA00004496"/>
    </source>
</evidence>
<evidence type="ECO:0000256" key="4">
    <source>
        <dbReference type="ARBA" id="ARBA00022490"/>
    </source>
</evidence>
<dbReference type="PANTHER" id="PTHR14234:SF20">
    <property type="entry name" value="PERIPHERAL-TYPE BENZODIAZEPINE RECEPTOR-ASSOCIATED PROTEIN 1"/>
    <property type="match status" value="1"/>
</dbReference>
<keyword evidence="4" id="KW-0963">Cytoplasm</keyword>
<dbReference type="GO" id="GO:0044305">
    <property type="term" value="C:calyx of Held"/>
    <property type="evidence" value="ECO:0007669"/>
    <property type="project" value="UniProtKB-ARBA"/>
</dbReference>
<dbReference type="InterPro" id="IPR040325">
    <property type="entry name" value="RIMBP1/2/3"/>
</dbReference>
<comment type="subcellular location">
    <subcellularLocation>
        <location evidence="1">Cytoplasm</location>
    </subcellularLocation>
</comment>
<name>A0AAW0H8H8_MYOGA</name>
<feature type="domain" description="Fibronectin type-III" evidence="10">
    <location>
        <begin position="880"/>
        <end position="972"/>
    </location>
</feature>
<feature type="region of interest" description="Disordered" evidence="8">
    <location>
        <begin position="734"/>
        <end position="783"/>
    </location>
</feature>
<dbReference type="FunFam" id="2.30.30.40:FF:000016">
    <property type="entry name" value="RIMS-binding protein 2 isoform X2"/>
    <property type="match status" value="1"/>
</dbReference>
<proteinExistence type="inferred from homology"/>
<dbReference type="InterPro" id="IPR001452">
    <property type="entry name" value="SH3_domain"/>
</dbReference>
<keyword evidence="5" id="KW-0677">Repeat</keyword>
<comment type="caution">
    <text evidence="11">The sequence shown here is derived from an EMBL/GenBank/DDBJ whole genome shotgun (WGS) entry which is preliminary data.</text>
</comment>
<dbReference type="Pfam" id="PF14604">
    <property type="entry name" value="SH3_9"/>
    <property type="match status" value="1"/>
</dbReference>
<dbReference type="SMART" id="SM00326">
    <property type="entry name" value="SH3"/>
    <property type="match status" value="3"/>
</dbReference>
<dbReference type="SMART" id="SM00060">
    <property type="entry name" value="FN3"/>
    <property type="match status" value="3"/>
</dbReference>
<dbReference type="Gene3D" id="2.30.30.40">
    <property type="entry name" value="SH3 Domains"/>
    <property type="match status" value="3"/>
</dbReference>
<dbReference type="InterPro" id="IPR035753">
    <property type="entry name" value="RIM-BP_SH3_2"/>
</dbReference>
<dbReference type="SUPFAM" id="SSF50044">
    <property type="entry name" value="SH3-domain"/>
    <property type="match status" value="3"/>
</dbReference>
<dbReference type="Pfam" id="PF25566">
    <property type="entry name" value="RIMB1_N"/>
    <property type="match status" value="1"/>
</dbReference>
<dbReference type="GO" id="GO:0099626">
    <property type="term" value="F:voltage-gated calcium channel activity involved in regulation of presynaptic cytosolic calcium levels"/>
    <property type="evidence" value="ECO:0007669"/>
    <property type="project" value="UniProtKB-ARBA"/>
</dbReference>
<dbReference type="CDD" id="cd12012">
    <property type="entry name" value="SH3_RIM-BP_2"/>
    <property type="match status" value="1"/>
</dbReference>
<dbReference type="InterPro" id="IPR036028">
    <property type="entry name" value="SH3-like_dom_sf"/>
</dbReference>
<feature type="compositionally biased region" description="Low complexity" evidence="8">
    <location>
        <begin position="1274"/>
        <end position="1284"/>
    </location>
</feature>
<organism evidence="11 12">
    <name type="scientific">Myodes glareolus</name>
    <name type="common">Bank vole</name>
    <name type="synonym">Clethrionomys glareolus</name>
    <dbReference type="NCBI Taxonomy" id="447135"/>
    <lineage>
        <taxon>Eukaryota</taxon>
        <taxon>Metazoa</taxon>
        <taxon>Chordata</taxon>
        <taxon>Craniata</taxon>
        <taxon>Vertebrata</taxon>
        <taxon>Euteleostomi</taxon>
        <taxon>Mammalia</taxon>
        <taxon>Eutheria</taxon>
        <taxon>Euarchontoglires</taxon>
        <taxon>Glires</taxon>
        <taxon>Rodentia</taxon>
        <taxon>Myomorpha</taxon>
        <taxon>Muroidea</taxon>
        <taxon>Cricetidae</taxon>
        <taxon>Arvicolinae</taxon>
        <taxon>Myodes</taxon>
    </lineage>
</organism>
<dbReference type="InterPro" id="IPR013783">
    <property type="entry name" value="Ig-like_fold"/>
</dbReference>
<dbReference type="GO" id="GO:0030156">
    <property type="term" value="F:benzodiazepine receptor binding"/>
    <property type="evidence" value="ECO:0007669"/>
    <property type="project" value="TreeGrafter"/>
</dbReference>
<feature type="compositionally biased region" description="Acidic residues" evidence="8">
    <location>
        <begin position="1264"/>
        <end position="1273"/>
    </location>
</feature>
<feature type="compositionally biased region" description="Polar residues" evidence="8">
    <location>
        <begin position="1236"/>
        <end position="1252"/>
    </location>
</feature>
<comment type="similarity">
    <text evidence="2">Belongs to the RIMBP family.</text>
</comment>
<evidence type="ECO:0000256" key="7">
    <source>
        <dbReference type="SAM" id="Coils"/>
    </source>
</evidence>
<feature type="compositionally biased region" description="Low complexity" evidence="8">
    <location>
        <begin position="599"/>
        <end position="612"/>
    </location>
</feature>
<dbReference type="EMBL" id="JBBHLL010000744">
    <property type="protein sequence ID" value="KAK7798016.1"/>
    <property type="molecule type" value="Genomic_DNA"/>
</dbReference>
<evidence type="ECO:0000256" key="2">
    <source>
        <dbReference type="ARBA" id="ARBA00010749"/>
    </source>
</evidence>
<dbReference type="CDD" id="cd00063">
    <property type="entry name" value="FN3"/>
    <property type="match status" value="1"/>
</dbReference>
<dbReference type="InterPro" id="IPR035755">
    <property type="entry name" value="RIM-BP_SH3_3"/>
</dbReference>
<evidence type="ECO:0000256" key="8">
    <source>
        <dbReference type="SAM" id="MobiDB-lite"/>
    </source>
</evidence>
<dbReference type="PROSITE" id="PS50002">
    <property type="entry name" value="SH3"/>
    <property type="match status" value="3"/>
</dbReference>
<dbReference type="FunFam" id="2.30.30.40:FF:000006">
    <property type="entry name" value="RIMS-binding protein 2 isoform X1"/>
    <property type="match status" value="1"/>
</dbReference>
<feature type="coiled-coil region" evidence="7">
    <location>
        <begin position="333"/>
        <end position="510"/>
    </location>
</feature>
<feature type="coiled-coil region" evidence="7">
    <location>
        <begin position="222"/>
        <end position="283"/>
    </location>
</feature>
<feature type="region of interest" description="Disordered" evidence="8">
    <location>
        <begin position="1775"/>
        <end position="1801"/>
    </location>
</feature>
<dbReference type="InterPro" id="IPR057884">
    <property type="entry name" value="FN3_RIM-BP1/2/3"/>
</dbReference>
<dbReference type="FunFam" id="2.60.40.10:FF:000072">
    <property type="entry name" value="RIMS-binding protein 2 isoform X1"/>
    <property type="match status" value="1"/>
</dbReference>
<accession>A0AAW0H8H8</accession>
<feature type="compositionally biased region" description="Polar residues" evidence="8">
    <location>
        <begin position="1179"/>
        <end position="1206"/>
    </location>
</feature>
<keyword evidence="12" id="KW-1185">Reference proteome</keyword>
<feature type="region of interest" description="Disordered" evidence="8">
    <location>
        <begin position="284"/>
        <end position="307"/>
    </location>
</feature>
<feature type="region of interest" description="Disordered" evidence="8">
    <location>
        <begin position="1657"/>
        <end position="1678"/>
    </location>
</feature>
<feature type="compositionally biased region" description="Acidic residues" evidence="8">
    <location>
        <begin position="1224"/>
        <end position="1234"/>
    </location>
</feature>
<feature type="region of interest" description="Disordered" evidence="8">
    <location>
        <begin position="1869"/>
        <end position="1908"/>
    </location>
</feature>
<feature type="region of interest" description="Disordered" evidence="8">
    <location>
        <begin position="559"/>
        <end position="624"/>
    </location>
</feature>
<feature type="compositionally biased region" description="Acidic residues" evidence="8">
    <location>
        <begin position="1293"/>
        <end position="1304"/>
    </location>
</feature>
<feature type="domain" description="SH3" evidence="9">
    <location>
        <begin position="1809"/>
        <end position="1876"/>
    </location>
</feature>
<sequence>MEQLTTLPQLGDPGAMEPWTLPAWQCWTQGQGYEPGDATPSIAGTTTVLQVRGLRSEENSEPEGARSPGPIGNTDPEGTETGLPKPGQQTESTGYSGPRLEDEEAQAFKAKSNVGFGVRSNLELLRALGELQQRCTILKEENQMLRKSSFPETEEKVRRLKRKNAELAVIAKRLEERAQKLQETNMRVVSAPVPRPGSSLELCRKALARQRARDLSETASALLAKDKQIAALQRECRELQARLTLVGKEGPQWLHVRDFDRLLRESQREVLRLQRQIALRNQREPLRPARPQGPTALSRVGAPAPGAPGEAILQDDVDSPQVVLGEPEKQQRVQQLESELCKKRKKCESLEQEARKKQRRCEELELQLRAAQNENARLVEENSRLSGRATEKEQVEWENAELKGQLLGVKQERDSALRKSQGLQSKLESLEQVLKHMREVAQRRQQLEVEHEQARLSLQEKQEEVRRLQQAQAEAKREHEGAVQLLESTLDSMQARVRELEGQCRSQTERFSLLAQELQAFRLHPGPLDLLTSALGCSALGDHPPPHCCCSTPQPCQGSGPKDLDLPPGSPGRCTPKSSEPALATLAGVPRRTAKKVESLSNSSRSESVHNSPKSCPTPEVDTASEVEELEVDSISLLPAASEGNSGGARIQVFLARYSYNPLEGPNENPEAELPLTAGEYIYIYGDMDEDGFFEGELMDGRRGLVPSNFVERVSDDDLLTSLPRELADLSHSSGPELSFLSGGGGGCSSGGQSSGGRSQPRPEEEAAGDELSLSPPPEGLGEPLAVPYPRRLVVLKQLAHSLVLAWELPPERIDLRGFHVFVNGELRQALGPGVPPKAVLENLDLRTGPHHVSVQALTSRGNSDPLRCCLAVGAGAGVVPSQLRVHRLTATSAEITWVPGNSNLAHAIYLNGEECTPARPSTYWATFCHLRPGTLYQARVEAQIPSQGPWEPGWERPEQRATTLQFTTLPAGLPDAPLDVQVEPGPSPGILMISWLPVTIDAAGTSNGVRVTGYTIYADGQKIMEVASPTAGSVLVEVSQLQLLQACHEVTVRTMSPHGESTDSIPAPVAPALAPACQPARMSCLSPRPSPEARTALASVSPGLGDPSFPLRHPAPHGTQDSPASLPMETCKGSQEEPPVSCGQEESGATVPGTSEEKRASEPALGQEGPGPMAPSLAKQQVEWTSGETGPMPSSTQGEPTQKAPSTEACHGDLGSGLKPRTEEEEEEEEEQELSSRPCSPQKQVAGNSIRENGAKPQPDPLCETDSDEEILEQILELPLQQLRSKKLFSIPEEEEEEEEEEGQEKPDPSQPELALLGLDCDSNQPQGPGLCPLSSEPSGTREYLEDVLGVAGGNSRRRGGGSPEKPPNRKRPQDPREHCSRLLGNGGPQTTARPGPPRERGSLPVIEGIRVGQEAGGRGRPGLSRRCPRGPAPESSLVSCLSPKCLEISIEYDSEDEQEVGSGSISITSSCYPTDGEPWGTAAIGRSRGPLKVNSGSNPYVRLPAWEKGEPERRGRCTTGRTKEPPSRVCAHFPLWAAPSACCCLVALLAAHQPLPFHAATSISRGPLYCTHLLGTRGLPPALPLWGCLVLSEAGPGPWRGMLCSYSAVLLTLMPGPEPGDVGQHPDGVVTSAICCPVFAGNRNWGVQRAGQLWTERTPEERSPAPPRSPPEAPAHQNLPVRVFVALFDYDPVSMSPNPDAGEEELPFREGQILKVFGDKDSDGFYRGESGGRTGYIPCNMVAEVAVDSPAGRQQLLQRGFLPPDVLPEGWGNGPSVYSSAHMTGPPPKPRRSKKGPPKLVHSAVLKTSRPMVAAFDYNPKENSPNMDVEAELPFRAGDVITVFGNMDDDGFYYGELNGQRGLVPSNFLEGPGPEAGGLESGTSQAESQDSGSTIQESPVPPGWHYSLSSGSSFRTKLGEPQSIAEKKQGLFSKGKELLKRLGSRKEQIVPGRRELSRRARWPLGGDTGHSNSGSGCLPCGNVCTGVSPGAGGRAVYICTYSVPQSSSSICFTTQVRGGERPCQSGPDPAPQCSTPPRPGHLALCHPIPPTQGTRGQKAGAGFALFCSLDSTSLSHHFLPAPVGVQGLRERTDLCSYFHTSFVQSGERSLHPASDHPICHPLSGRVSLHVSFAVVGDV</sequence>
<dbReference type="CDD" id="cd12014">
    <property type="entry name" value="SH3_RIM-BP_1"/>
    <property type="match status" value="1"/>
</dbReference>